<feature type="transmembrane region" description="Helical" evidence="27">
    <location>
        <begin position="945"/>
        <end position="968"/>
    </location>
</feature>
<dbReference type="InterPro" id="IPR001320">
    <property type="entry name" value="Iontro_rcpt_C"/>
</dbReference>
<feature type="domain" description="Reverse transcriptase" evidence="29">
    <location>
        <begin position="317"/>
        <end position="568"/>
    </location>
</feature>
<evidence type="ECO:0000256" key="10">
    <source>
        <dbReference type="ARBA" id="ARBA00023018"/>
    </source>
</evidence>
<evidence type="ECO:0000259" key="29">
    <source>
        <dbReference type="PROSITE" id="PS50878"/>
    </source>
</evidence>
<evidence type="ECO:0000256" key="7">
    <source>
        <dbReference type="ARBA" id="ARBA00022837"/>
    </source>
</evidence>
<dbReference type="PRINTS" id="PR00177">
    <property type="entry name" value="NMDARECEPTOR"/>
</dbReference>
<comment type="catalytic activity">
    <reaction evidence="22">
        <text>Ca(2+)(in) = Ca(2+)(out)</text>
        <dbReference type="Rhea" id="RHEA:29671"/>
        <dbReference type="ChEBI" id="CHEBI:29108"/>
    </reaction>
</comment>
<dbReference type="Gene3D" id="3.40.190.10">
    <property type="entry name" value="Periplasmic binding protein-like II"/>
    <property type="match status" value="2"/>
</dbReference>
<keyword evidence="31" id="KW-1185">Reference proteome</keyword>
<feature type="binding site" evidence="24">
    <location>
        <position position="1045"/>
    </location>
    <ligand>
        <name>L-glutamate</name>
        <dbReference type="ChEBI" id="CHEBI:29985"/>
    </ligand>
</feature>
<comment type="catalytic activity">
    <reaction evidence="20">
        <text>K(+)(in) = K(+)(out)</text>
        <dbReference type="Rhea" id="RHEA:29463"/>
        <dbReference type="ChEBI" id="CHEBI:29103"/>
    </reaction>
</comment>
<dbReference type="InterPro" id="IPR028082">
    <property type="entry name" value="Peripla_BP_I"/>
</dbReference>
<dbReference type="FunFam" id="3.40.190.10:FF:000007">
    <property type="entry name" value="Putative glutamate receptor ionotropic NMDA 2B"/>
    <property type="match status" value="1"/>
</dbReference>
<evidence type="ECO:0000256" key="1">
    <source>
        <dbReference type="ARBA" id="ARBA00010879"/>
    </source>
</evidence>
<evidence type="ECO:0000256" key="19">
    <source>
        <dbReference type="ARBA" id="ARBA00034104"/>
    </source>
</evidence>
<comment type="similarity">
    <text evidence="1">Belongs to the beta type-B retroviral polymerase family. HERV class-II K(HML-2) pol subfamily.</text>
</comment>
<evidence type="ECO:0000256" key="6">
    <source>
        <dbReference type="ARBA" id="ARBA00022729"/>
    </source>
</evidence>
<evidence type="ECO:0000256" key="20">
    <source>
        <dbReference type="ARBA" id="ARBA00034430"/>
    </source>
</evidence>
<keyword evidence="18 27" id="KW-0407">Ion channel</keyword>
<gene>
    <name evidence="30" type="ORF">QTP70_024081</name>
</gene>
<sequence>ASEMGVRLGLLSDALWPPLLLLLLLCAWHCCWGRPFTMPDPTVNVAVVFSGSAYQVEIKGRLSRENFLDLPLEVNPITVLVNDSNPRALLTRICDTLAANRVHGVVFEDNIGSEAVAQILDFISTQTSVPIVGISGGSAVVLPYKDDGSNFLQLGASIEQQINGMFKVMEEYNWDSFAVVTSQYPGYEAFVDYIRSFTDTSYFLWELQNVLTFEMSADSMNDLRARRLLQQIDAQVLLVYCSFEEAQYLFSLAREVGLVGPGYIWIIPSLAVGNPNLPPPDSFPVGLISIITDRWKMSLRNRVRDGVAIVVKAMQSFRKHRGFIPDGHADCQSSPVHPENNDTLFRHMLNVSWDHTDLSFNSDGYLVNPSMIIITLDRDRQWDKLMKTLLIGVHVIFQKGFFSKGQKNLEKAYDRVPREELWYCMRKSGVAEKYVRVVQDMYERSRTVVRCAVGQTEEFNVEVGLHQGSALSAFLFALVMDQLSEEVRQESPWTMMFADDIVICSESREHVEENLERWRFALERRGMKVSRSKTEYMCVNEREGSGTVRLQGEEVKKVQEFKYLGSTVQSNGECGKEVKKRVQAGWNGWRKVSGVLCDRKISVRIKRKVYRTVVRPAMLYGLETVSLRKTQESELEVAELKMRFSLGVTRLDRIRNQYIRGTAHVGRLGNKVKEAQIKIVWTCSEKVGNYESGILQMRYPVWPRYGTYLEPVSDNRHLTVATLEERPFVIVEAVDPITGTCLSNTVPCRRQSNKTEVIIGDTEPYTKLCCKGFCIDILKKLSRNVKFSYDLYLVTNGKHGKLVRGVWNGMIGEVVYKRADMAIGSLTINEERSEIIDFSVPFVETGISVMVARSNGTVSPSAFLEPYSPAVWVMMFVMCLTVVAVTVFVFEYFSPVGYNRSLVNAKDPGGPTFTIGKSVWLLWGIVFNNSVPIENPKGTTSKIMVLVWAFFAVIFLASYTANLAAFMIQEQYIDTVSGLSDRKFQKPQEQYPPFRFGTVPNGSTERNIRSNYPEMHSHMVKYNQKGVEDALNSLKTGKLDAFIYDAAVLNYMAGKDEGCKLVTIGSGKVFATTGYGIALQKESRWKRPIDLALLQFLADGDTQKLQTVWLTGICRNEKKEVMSSKLDIDNMAGVFYMLLVAMGLSLLVFAWEHLLYWKLRHSVRKSERLDFLLAISRGIYSCFNGVEDTDRNGSIQSPDVTSSYTQANMLKMLKTAKDIVSSARVENSLDNATKTIENWSRRAPEACPKPSLPTRLISTDASHSRLPYISSVTSNHIPYSQRALTPTFPLHYGDSGTLIEKPRVVTRPTPLRYTLPARTSHHHIYERTLPISSLSSPHIAMRDPPPPTAPKPHHSARLFMDSQGCHQMTPSFLPYREFHVPDIYVEHQEPPESRKLYTEGLSRKKRSHSYVAPSPEPRRRKDYDEPTSCLAELRANQLLESHAHTSPCMGRHYQRPSGSCNSCMKPYLEPDMDDVPLLGKEKLNRRASFLRATWGGDRLRHLDEKPSTSASSSSRINMPDLFPRVVVANPKPSKMYASASNNFCYNMPAEPAYLDPAHMGSYPYKPQKLKYSHSTRLPSYREAILQNAAALRRSSSTVVHRHYSTYLNSYTDLPVYMGPLAQGSAHFYDHSKDMCHLFPCINHCTNDAALVTRIGGRPVMYENTAFRGYEGAGCSREEPPLQPLHSLPPSSKNRDRRQVLVARRLNSPYVPKPWGRVSSLESEV</sequence>
<evidence type="ECO:0000256" key="11">
    <source>
        <dbReference type="ARBA" id="ARBA00023065"/>
    </source>
</evidence>
<evidence type="ECO:0000256" key="28">
    <source>
        <dbReference type="SAM" id="MobiDB-lite"/>
    </source>
</evidence>
<evidence type="ECO:0000256" key="12">
    <source>
        <dbReference type="ARBA" id="ARBA00023136"/>
    </source>
</evidence>
<comment type="catalytic activity">
    <reaction evidence="21">
        <text>Na(+)(in) = Na(+)(out)</text>
        <dbReference type="Rhea" id="RHEA:34963"/>
        <dbReference type="ChEBI" id="CHEBI:29101"/>
    </reaction>
</comment>
<dbReference type="InterPro" id="IPR018884">
    <property type="entry name" value="NMDAR2_C"/>
</dbReference>
<dbReference type="GO" id="GO:0017146">
    <property type="term" value="C:NMDA selective glutamate receptor complex"/>
    <property type="evidence" value="ECO:0007669"/>
    <property type="project" value="UniProtKB-ARBA"/>
</dbReference>
<evidence type="ECO:0000256" key="5">
    <source>
        <dbReference type="ARBA" id="ARBA00022692"/>
    </source>
</evidence>
<dbReference type="CDD" id="cd13718">
    <property type="entry name" value="PBP2_iGluR_NMDA_Nr2"/>
    <property type="match status" value="1"/>
</dbReference>
<comment type="function">
    <text evidence="27">Receptor for glutamate that functions as a ligand-gated ion channel in the central nervous system and plays an important role in excitatory synaptic transmission. L-glutamate acts as an excitatory neurotransmitter at many synapses in the central nervous system.</text>
</comment>
<keyword evidence="3 27" id="KW-1003">Cell membrane</keyword>
<keyword evidence="16 27" id="KW-0628">Postsynaptic cell membrane</keyword>
<keyword evidence="9 27" id="KW-1133">Transmembrane helix</keyword>
<dbReference type="GO" id="GO:0098655">
    <property type="term" value="P:monoatomic cation transmembrane transport"/>
    <property type="evidence" value="ECO:0007669"/>
    <property type="project" value="UniProtKB-ARBA"/>
</dbReference>
<keyword evidence="5 27" id="KW-0812">Transmembrane</keyword>
<dbReference type="CDD" id="cd06378">
    <property type="entry name" value="PBP1_iGluR_NMDA_NR2"/>
    <property type="match status" value="1"/>
</dbReference>
<evidence type="ECO:0000256" key="21">
    <source>
        <dbReference type="ARBA" id="ARBA00036239"/>
    </source>
</evidence>
<keyword evidence="7" id="KW-0106">Calcium</keyword>
<evidence type="ECO:0000256" key="3">
    <source>
        <dbReference type="ARBA" id="ARBA00022475"/>
    </source>
</evidence>
<keyword evidence="8" id="KW-0460">Magnesium</keyword>
<dbReference type="SMART" id="SM00079">
    <property type="entry name" value="PBPe"/>
    <property type="match status" value="1"/>
</dbReference>
<evidence type="ECO:0000256" key="8">
    <source>
        <dbReference type="ARBA" id="ARBA00022842"/>
    </source>
</evidence>
<dbReference type="Pfam" id="PF00060">
    <property type="entry name" value="Lig_chan"/>
    <property type="match status" value="1"/>
</dbReference>
<evidence type="ECO:0000256" key="17">
    <source>
        <dbReference type="ARBA" id="ARBA00023286"/>
    </source>
</evidence>
<dbReference type="PANTHER" id="PTHR18966">
    <property type="entry name" value="IONOTROPIC GLUTAMATE RECEPTOR"/>
    <property type="match status" value="1"/>
</dbReference>
<accession>A0AAE0QGX2</accession>
<feature type="site" description="Interaction with the cone snail toxin Con-ikot-ikot" evidence="25">
    <location>
        <position position="1009"/>
    </location>
</feature>
<feature type="binding site" evidence="24">
    <location>
        <position position="1003"/>
    </location>
    <ligand>
        <name>L-glutamate</name>
        <dbReference type="ChEBI" id="CHEBI:29985"/>
    </ligand>
</feature>
<comment type="caution">
    <text evidence="30">The sequence shown here is derived from an EMBL/GenBank/DDBJ whole genome shotgun (WGS) entry which is preliminary data.</text>
</comment>
<protein>
    <recommendedName>
        <fullName evidence="27">Glutamate receptor</fullName>
    </recommendedName>
</protein>
<dbReference type="Gene3D" id="3.30.70.270">
    <property type="match status" value="1"/>
</dbReference>
<feature type="disulfide bond" evidence="26">
    <location>
        <begin position="1059"/>
        <end position="1114"/>
    </location>
</feature>
<dbReference type="Proteomes" id="UP001274896">
    <property type="component" value="Unassembled WGS sequence"/>
</dbReference>
<feature type="region of interest" description="Disordered" evidence="28">
    <location>
        <begin position="1672"/>
        <end position="1695"/>
    </location>
</feature>
<feature type="chain" id="PRO_5041768182" description="Glutamate receptor" evidence="27">
    <location>
        <begin position="34"/>
        <end position="1724"/>
    </location>
</feature>
<evidence type="ECO:0000256" key="13">
    <source>
        <dbReference type="ARBA" id="ARBA00023157"/>
    </source>
</evidence>
<evidence type="ECO:0000256" key="24">
    <source>
        <dbReference type="PIRSR" id="PIRSR601508-1"/>
    </source>
</evidence>
<feature type="transmembrane region" description="Helical" evidence="27">
    <location>
        <begin position="870"/>
        <end position="893"/>
    </location>
</feature>
<dbReference type="GO" id="GO:0004972">
    <property type="term" value="F:NMDA glutamate receptor activity"/>
    <property type="evidence" value="ECO:0007669"/>
    <property type="project" value="UniProtKB-ARBA"/>
</dbReference>
<feature type="binding site" evidence="24">
    <location>
        <position position="1004"/>
    </location>
    <ligand>
        <name>L-glutamate</name>
        <dbReference type="ChEBI" id="CHEBI:29985"/>
    </ligand>
</feature>
<evidence type="ECO:0000256" key="26">
    <source>
        <dbReference type="PIRSR" id="PIRSR601508-3"/>
    </source>
</evidence>
<evidence type="ECO:0000256" key="16">
    <source>
        <dbReference type="ARBA" id="ARBA00023257"/>
    </source>
</evidence>
<dbReference type="SUPFAM" id="SSF53850">
    <property type="entry name" value="Periplasmic binding protein-like II"/>
    <property type="match status" value="1"/>
</dbReference>
<feature type="binding site" evidence="24">
    <location>
        <position position="827"/>
    </location>
    <ligand>
        <name>L-glutamate</name>
        <dbReference type="ChEBI" id="CHEBI:29985"/>
    </ligand>
</feature>
<organism evidence="30 31">
    <name type="scientific">Hemibagrus guttatus</name>
    <dbReference type="NCBI Taxonomy" id="175788"/>
    <lineage>
        <taxon>Eukaryota</taxon>
        <taxon>Metazoa</taxon>
        <taxon>Chordata</taxon>
        <taxon>Craniata</taxon>
        <taxon>Vertebrata</taxon>
        <taxon>Euteleostomi</taxon>
        <taxon>Actinopterygii</taxon>
        <taxon>Neopterygii</taxon>
        <taxon>Teleostei</taxon>
        <taxon>Ostariophysi</taxon>
        <taxon>Siluriformes</taxon>
        <taxon>Bagridae</taxon>
        <taxon>Hemibagrus</taxon>
    </lineage>
</organism>
<keyword evidence="14 27" id="KW-0675">Receptor</keyword>
<dbReference type="EMBL" id="JAUCMX010000016">
    <property type="protein sequence ID" value="KAK3520462.1"/>
    <property type="molecule type" value="Genomic_DNA"/>
</dbReference>
<feature type="transmembrane region" description="Helical" evidence="27">
    <location>
        <begin position="1134"/>
        <end position="1156"/>
    </location>
</feature>
<dbReference type="InterPro" id="IPR019594">
    <property type="entry name" value="Glu/Gly-bd"/>
</dbReference>
<dbReference type="InterPro" id="IPR015683">
    <property type="entry name" value="Ionotropic_Glu_rcpt"/>
</dbReference>
<dbReference type="Pfam" id="PF00078">
    <property type="entry name" value="RVT_1"/>
    <property type="match status" value="1"/>
</dbReference>
<dbReference type="GO" id="GO:0043226">
    <property type="term" value="C:organelle"/>
    <property type="evidence" value="ECO:0007669"/>
    <property type="project" value="UniProtKB-ARBA"/>
</dbReference>
<keyword evidence="17 27" id="KW-1071">Ligand-gated ion channel</keyword>
<dbReference type="SUPFAM" id="SSF53822">
    <property type="entry name" value="Periplasmic binding protein-like I"/>
    <property type="match status" value="1"/>
</dbReference>
<keyword evidence="13 26" id="KW-1015">Disulfide bond</keyword>
<dbReference type="InterPro" id="IPR001508">
    <property type="entry name" value="Iono_Glu_rcpt_met"/>
</dbReference>
<feature type="signal peptide" evidence="27">
    <location>
        <begin position="1"/>
        <end position="33"/>
    </location>
</feature>
<evidence type="ECO:0000313" key="31">
    <source>
        <dbReference type="Proteomes" id="UP001274896"/>
    </source>
</evidence>
<evidence type="ECO:0000256" key="25">
    <source>
        <dbReference type="PIRSR" id="PIRSR601508-2"/>
    </source>
</evidence>
<dbReference type="FunFam" id="3.40.50.2300:FF:000020">
    <property type="entry name" value="Glutamate receptor ionotropic, NMDA 2B, putative"/>
    <property type="match status" value="1"/>
</dbReference>
<evidence type="ECO:0000256" key="22">
    <source>
        <dbReference type="ARBA" id="ARBA00036634"/>
    </source>
</evidence>
<reference evidence="30" key="1">
    <citation type="submission" date="2023-06" db="EMBL/GenBank/DDBJ databases">
        <title>Male Hemibagrus guttatus genome.</title>
        <authorList>
            <person name="Bian C."/>
        </authorList>
    </citation>
    <scope>NUCLEOTIDE SEQUENCE</scope>
    <source>
        <strain evidence="30">Male_cb2023</strain>
        <tissue evidence="30">Muscle</tissue>
    </source>
</reference>
<evidence type="ECO:0000256" key="23">
    <source>
        <dbReference type="ARBA" id="ARBA00060923"/>
    </source>
</evidence>
<feature type="non-terminal residue" evidence="30">
    <location>
        <position position="1"/>
    </location>
</feature>
<dbReference type="SMART" id="SM00918">
    <property type="entry name" value="Lig_chan-Glu_bd"/>
    <property type="match status" value="1"/>
</dbReference>
<dbReference type="Gene3D" id="3.40.50.2300">
    <property type="match status" value="2"/>
</dbReference>
<evidence type="ECO:0000256" key="18">
    <source>
        <dbReference type="ARBA" id="ARBA00023303"/>
    </source>
</evidence>
<dbReference type="InterPro" id="IPR043502">
    <property type="entry name" value="DNA/RNA_pol_sf"/>
</dbReference>
<keyword evidence="6 27" id="KW-0732">Signal</keyword>
<dbReference type="InterPro" id="IPR001828">
    <property type="entry name" value="ANF_lig-bd_rcpt"/>
</dbReference>
<feature type="region of interest" description="Disordered" evidence="28">
    <location>
        <begin position="1394"/>
        <end position="1425"/>
    </location>
</feature>
<evidence type="ECO:0000256" key="9">
    <source>
        <dbReference type="ARBA" id="ARBA00022989"/>
    </source>
</evidence>
<evidence type="ECO:0000256" key="15">
    <source>
        <dbReference type="ARBA" id="ARBA00023180"/>
    </source>
</evidence>
<dbReference type="InterPro" id="IPR043128">
    <property type="entry name" value="Rev_trsase/Diguanyl_cyclase"/>
</dbReference>
<dbReference type="InterPro" id="IPR000477">
    <property type="entry name" value="RT_dom"/>
</dbReference>
<dbReference type="Pfam" id="PF10565">
    <property type="entry name" value="NMDAR2_C"/>
    <property type="match status" value="1"/>
</dbReference>
<dbReference type="Pfam" id="PF01094">
    <property type="entry name" value="ANF_receptor"/>
    <property type="match status" value="1"/>
</dbReference>
<proteinExistence type="inferred from homology"/>
<keyword evidence="2 27" id="KW-0813">Transport</keyword>
<dbReference type="GO" id="GO:0045211">
    <property type="term" value="C:postsynaptic membrane"/>
    <property type="evidence" value="ECO:0007669"/>
    <property type="project" value="UniProtKB-SubCell"/>
</dbReference>
<evidence type="ECO:0000256" key="2">
    <source>
        <dbReference type="ARBA" id="ARBA00022448"/>
    </source>
</evidence>
<dbReference type="SUPFAM" id="SSF56672">
    <property type="entry name" value="DNA/RNA polymerases"/>
    <property type="match status" value="1"/>
</dbReference>
<keyword evidence="11 27" id="KW-0406">Ion transport</keyword>
<evidence type="ECO:0000256" key="27">
    <source>
        <dbReference type="RuleBase" id="RU367118"/>
    </source>
</evidence>
<keyword evidence="12 27" id="KW-0472">Membrane</keyword>
<feature type="binding site" evidence="24">
    <location>
        <position position="832"/>
    </location>
    <ligand>
        <name>L-glutamate</name>
        <dbReference type="ChEBI" id="CHEBI:29985"/>
    </ligand>
</feature>
<feature type="site" description="Crucial to convey clamshell closure to channel opening" evidence="25">
    <location>
        <position position="976"/>
    </location>
</feature>
<evidence type="ECO:0000256" key="4">
    <source>
        <dbReference type="ARBA" id="ARBA00022553"/>
    </source>
</evidence>
<name>A0AAE0QGX2_9TELE</name>
<evidence type="ECO:0000313" key="30">
    <source>
        <dbReference type="EMBL" id="KAK3520462.1"/>
    </source>
</evidence>
<dbReference type="Pfam" id="PF10613">
    <property type="entry name" value="Lig_chan-Glu_bd"/>
    <property type="match status" value="1"/>
</dbReference>
<keyword evidence="4" id="KW-0597">Phosphoprotein</keyword>
<evidence type="ECO:0000256" key="14">
    <source>
        <dbReference type="ARBA" id="ARBA00023170"/>
    </source>
</evidence>
<comment type="similarity">
    <text evidence="23">Belongs to the glutamate-gated ion channel (TC 1.A.10.1) family. NR2C/GRIN2C subfamily.</text>
</comment>
<dbReference type="PROSITE" id="PS50878">
    <property type="entry name" value="RT_POL"/>
    <property type="match status" value="1"/>
</dbReference>
<dbReference type="FunFam" id="3.40.190.10:FF:000026">
    <property type="entry name" value="Glutamate ionotropic receptor NMDA type subunit 2A"/>
    <property type="match status" value="1"/>
</dbReference>
<keyword evidence="15" id="KW-0325">Glycoprotein</keyword>
<keyword evidence="10 27" id="KW-0770">Synapse</keyword>
<comment type="subcellular location">
    <subcellularLocation>
        <location evidence="19 27">Postsynaptic cell membrane</location>
        <topology evidence="19 27">Multi-pass membrane protein</topology>
    </subcellularLocation>
</comment>